<evidence type="ECO:0000313" key="2">
    <source>
        <dbReference type="Proteomes" id="UP001239111"/>
    </source>
</evidence>
<reference evidence="1" key="1">
    <citation type="submission" date="2023-04" db="EMBL/GenBank/DDBJ databases">
        <title>A chromosome-level genome assembly of the parasitoid wasp Eretmocerus hayati.</title>
        <authorList>
            <person name="Zhong Y."/>
            <person name="Liu S."/>
            <person name="Liu Y."/>
        </authorList>
    </citation>
    <scope>NUCLEOTIDE SEQUENCE</scope>
    <source>
        <strain evidence="1">ZJU_SS_LIU_2023</strain>
    </source>
</reference>
<protein>
    <submittedName>
        <fullName evidence="1">Uncharacterized protein</fullName>
    </submittedName>
</protein>
<gene>
    <name evidence="1" type="ORF">QAD02_021436</name>
</gene>
<organism evidence="1 2">
    <name type="scientific">Eretmocerus hayati</name>
    <dbReference type="NCBI Taxonomy" id="131215"/>
    <lineage>
        <taxon>Eukaryota</taxon>
        <taxon>Metazoa</taxon>
        <taxon>Ecdysozoa</taxon>
        <taxon>Arthropoda</taxon>
        <taxon>Hexapoda</taxon>
        <taxon>Insecta</taxon>
        <taxon>Pterygota</taxon>
        <taxon>Neoptera</taxon>
        <taxon>Endopterygota</taxon>
        <taxon>Hymenoptera</taxon>
        <taxon>Apocrita</taxon>
        <taxon>Proctotrupomorpha</taxon>
        <taxon>Chalcidoidea</taxon>
        <taxon>Aphelinidae</taxon>
        <taxon>Aphelininae</taxon>
        <taxon>Eretmocerus</taxon>
    </lineage>
</organism>
<dbReference type="EMBL" id="CM056741">
    <property type="protein sequence ID" value="KAJ8685643.1"/>
    <property type="molecule type" value="Genomic_DNA"/>
</dbReference>
<keyword evidence="2" id="KW-1185">Reference proteome</keyword>
<proteinExistence type="predicted"/>
<comment type="caution">
    <text evidence="1">The sequence shown here is derived from an EMBL/GenBank/DDBJ whole genome shotgun (WGS) entry which is preliminary data.</text>
</comment>
<dbReference type="Proteomes" id="UP001239111">
    <property type="component" value="Chromosome 1"/>
</dbReference>
<evidence type="ECO:0000313" key="1">
    <source>
        <dbReference type="EMBL" id="KAJ8685643.1"/>
    </source>
</evidence>
<accession>A0ACC2PQ97</accession>
<sequence>MTICTTDGFVVDLPGHFYGTQNDASIMKIIMEDPNGISQLLQPGDIFILDRGFRDVKDYSEGLGYVVLMPALEGMAKQLSAKDANLSRKVTKCRWVIEAVHGIVSGRSKLLHNQVDNKLLPKIGTYACISCYLNNEYGKR</sequence>
<name>A0ACC2PQ97_9HYME</name>